<keyword evidence="4" id="KW-1185">Reference proteome</keyword>
<accession>A0ABW0FFL2</accession>
<feature type="transmembrane region" description="Helical" evidence="2">
    <location>
        <begin position="23"/>
        <end position="47"/>
    </location>
</feature>
<keyword evidence="2" id="KW-0812">Transmembrane</keyword>
<sequence length="93" mass="10281">MGVLVVLAAPFRSDPFWDPVAFSWPILGILLALTAVLTIGLLAWAVLQSEEPGHDTRELVDRATRRDRGRADDVRYRLDAEAGRADPSTPGRR</sequence>
<dbReference type="EMBL" id="JBHSLN010000020">
    <property type="protein sequence ID" value="MFC5297406.1"/>
    <property type="molecule type" value="Genomic_DNA"/>
</dbReference>
<keyword evidence="2" id="KW-0472">Membrane</keyword>
<reference evidence="4" key="1">
    <citation type="journal article" date="2019" name="Int. J. Syst. Evol. Microbiol.">
        <title>The Global Catalogue of Microorganisms (GCM) 10K type strain sequencing project: providing services to taxonomists for standard genome sequencing and annotation.</title>
        <authorList>
            <consortium name="The Broad Institute Genomics Platform"/>
            <consortium name="The Broad Institute Genome Sequencing Center for Infectious Disease"/>
            <person name="Wu L."/>
            <person name="Ma J."/>
        </authorList>
    </citation>
    <scope>NUCLEOTIDE SEQUENCE [LARGE SCALE GENOMIC DNA]</scope>
    <source>
        <strain evidence="4">CGMCC 1.16455</strain>
    </source>
</reference>
<dbReference type="GeneID" id="303297429"/>
<evidence type="ECO:0000313" key="4">
    <source>
        <dbReference type="Proteomes" id="UP001595937"/>
    </source>
</evidence>
<dbReference type="RefSeq" id="WP_193115724.1">
    <property type="nucleotide sequence ID" value="NZ_BAAAIR010000038.1"/>
</dbReference>
<evidence type="ECO:0000256" key="2">
    <source>
        <dbReference type="SAM" id="Phobius"/>
    </source>
</evidence>
<feature type="region of interest" description="Disordered" evidence="1">
    <location>
        <begin position="74"/>
        <end position="93"/>
    </location>
</feature>
<protein>
    <submittedName>
        <fullName evidence="3">Uncharacterized protein</fullName>
    </submittedName>
</protein>
<organism evidence="3 4">
    <name type="scientific">Brachybacterium tyrofermentans</name>
    <dbReference type="NCBI Taxonomy" id="47848"/>
    <lineage>
        <taxon>Bacteria</taxon>
        <taxon>Bacillati</taxon>
        <taxon>Actinomycetota</taxon>
        <taxon>Actinomycetes</taxon>
        <taxon>Micrococcales</taxon>
        <taxon>Dermabacteraceae</taxon>
        <taxon>Brachybacterium</taxon>
    </lineage>
</organism>
<gene>
    <name evidence="3" type="ORF">ACFPK8_07765</name>
</gene>
<feature type="compositionally biased region" description="Basic and acidic residues" evidence="1">
    <location>
        <begin position="74"/>
        <end position="84"/>
    </location>
</feature>
<evidence type="ECO:0000313" key="3">
    <source>
        <dbReference type="EMBL" id="MFC5297406.1"/>
    </source>
</evidence>
<keyword evidence="2" id="KW-1133">Transmembrane helix</keyword>
<name>A0ABW0FFL2_9MICO</name>
<evidence type="ECO:0000256" key="1">
    <source>
        <dbReference type="SAM" id="MobiDB-lite"/>
    </source>
</evidence>
<comment type="caution">
    <text evidence="3">The sequence shown here is derived from an EMBL/GenBank/DDBJ whole genome shotgun (WGS) entry which is preliminary data.</text>
</comment>
<proteinExistence type="predicted"/>
<dbReference type="Proteomes" id="UP001595937">
    <property type="component" value="Unassembled WGS sequence"/>
</dbReference>